<dbReference type="AlphaFoldDB" id="A0A699J474"/>
<accession>A0A699J474</accession>
<reference evidence="1" key="1">
    <citation type="journal article" date="2019" name="Sci. Rep.">
        <title>Draft genome of Tanacetum cinerariifolium, the natural source of mosquito coil.</title>
        <authorList>
            <person name="Yamashiro T."/>
            <person name="Shiraishi A."/>
            <person name="Satake H."/>
            <person name="Nakayama K."/>
        </authorList>
    </citation>
    <scope>NUCLEOTIDE SEQUENCE</scope>
</reference>
<name>A0A699J474_TANCI</name>
<sequence>MHKAFQLPGESSHWQYKFPLPVKVIPTARRLEMPLPEVCTVIEEMMKKLNLSLHEEIDEVDHHEKLVFLVILHNLEKCLENVLVLVLNLMNNYFVEPVNYNCILLADLDVENHVQRLELEKHQLIEE</sequence>
<comment type="caution">
    <text evidence="1">The sequence shown here is derived from an EMBL/GenBank/DDBJ whole genome shotgun (WGS) entry which is preliminary data.</text>
</comment>
<protein>
    <recommendedName>
        <fullName evidence="2">Reverse transcriptase domain-containing protein</fullName>
    </recommendedName>
</protein>
<organism evidence="1">
    <name type="scientific">Tanacetum cinerariifolium</name>
    <name type="common">Dalmatian daisy</name>
    <name type="synonym">Chrysanthemum cinerariifolium</name>
    <dbReference type="NCBI Taxonomy" id="118510"/>
    <lineage>
        <taxon>Eukaryota</taxon>
        <taxon>Viridiplantae</taxon>
        <taxon>Streptophyta</taxon>
        <taxon>Embryophyta</taxon>
        <taxon>Tracheophyta</taxon>
        <taxon>Spermatophyta</taxon>
        <taxon>Magnoliopsida</taxon>
        <taxon>eudicotyledons</taxon>
        <taxon>Gunneridae</taxon>
        <taxon>Pentapetalae</taxon>
        <taxon>asterids</taxon>
        <taxon>campanulids</taxon>
        <taxon>Asterales</taxon>
        <taxon>Asteraceae</taxon>
        <taxon>Asteroideae</taxon>
        <taxon>Anthemideae</taxon>
        <taxon>Anthemidinae</taxon>
        <taxon>Tanacetum</taxon>
    </lineage>
</organism>
<proteinExistence type="predicted"/>
<gene>
    <name evidence="1" type="ORF">Tci_582466</name>
</gene>
<dbReference type="EMBL" id="BKCJ010369588">
    <property type="protein sequence ID" value="GFA10494.1"/>
    <property type="molecule type" value="Genomic_DNA"/>
</dbReference>
<evidence type="ECO:0008006" key="2">
    <source>
        <dbReference type="Google" id="ProtNLM"/>
    </source>
</evidence>
<evidence type="ECO:0000313" key="1">
    <source>
        <dbReference type="EMBL" id="GFA10494.1"/>
    </source>
</evidence>